<dbReference type="STRING" id="690567.2750"/>
<dbReference type="SUPFAM" id="SSF52540">
    <property type="entry name" value="P-loop containing nucleoside triphosphate hydrolases"/>
    <property type="match status" value="1"/>
</dbReference>
<feature type="domain" description="Sigma-54 factor interaction" evidence="5">
    <location>
        <begin position="393"/>
        <end position="623"/>
    </location>
</feature>
<dbReference type="CDD" id="cd00130">
    <property type="entry name" value="PAS"/>
    <property type="match status" value="2"/>
</dbReference>
<feature type="domain" description="PAS" evidence="6">
    <location>
        <begin position="9"/>
        <end position="60"/>
    </location>
</feature>
<dbReference type="Pfam" id="PF00158">
    <property type="entry name" value="Sigma54_activat"/>
    <property type="match status" value="1"/>
</dbReference>
<dbReference type="PRINTS" id="PR01590">
    <property type="entry name" value="HTHFIS"/>
</dbReference>
<dbReference type="PROSITE" id="PS50112">
    <property type="entry name" value="PAS"/>
    <property type="match status" value="2"/>
</dbReference>
<evidence type="ECO:0000256" key="1">
    <source>
        <dbReference type="ARBA" id="ARBA00022741"/>
    </source>
</evidence>
<dbReference type="Gene3D" id="1.10.10.60">
    <property type="entry name" value="Homeodomain-like"/>
    <property type="match status" value="1"/>
</dbReference>
<dbReference type="Pfam" id="PF25601">
    <property type="entry name" value="AAA_lid_14"/>
    <property type="match status" value="1"/>
</dbReference>
<keyword evidence="2" id="KW-0067">ATP-binding</keyword>
<dbReference type="InterPro" id="IPR025944">
    <property type="entry name" value="Sigma_54_int_dom_CS"/>
</dbReference>
<dbReference type="Gene3D" id="1.10.8.60">
    <property type="match status" value="1"/>
</dbReference>
<evidence type="ECO:0000259" key="6">
    <source>
        <dbReference type="PROSITE" id="PS50112"/>
    </source>
</evidence>
<dbReference type="Proteomes" id="UP000045545">
    <property type="component" value="Unassembled WGS sequence"/>
</dbReference>
<dbReference type="InterPro" id="IPR035965">
    <property type="entry name" value="PAS-like_dom_sf"/>
</dbReference>
<dbReference type="Pfam" id="PF13426">
    <property type="entry name" value="PAS_9"/>
    <property type="match status" value="3"/>
</dbReference>
<protein>
    <submittedName>
        <fullName evidence="7">RNA polymerase sigma factor 54 interaction domain</fullName>
    </submittedName>
</protein>
<organism evidence="7 8">
    <name type="scientific">Syntrophomonas zehnderi OL-4</name>
    <dbReference type="NCBI Taxonomy" id="690567"/>
    <lineage>
        <taxon>Bacteria</taxon>
        <taxon>Bacillati</taxon>
        <taxon>Bacillota</taxon>
        <taxon>Clostridia</taxon>
        <taxon>Eubacteriales</taxon>
        <taxon>Syntrophomonadaceae</taxon>
        <taxon>Syntrophomonas</taxon>
    </lineage>
</organism>
<dbReference type="PANTHER" id="PTHR32071:SF57">
    <property type="entry name" value="C4-DICARBOXYLATE TRANSPORT TRANSCRIPTIONAL REGULATORY PROTEIN DCTD"/>
    <property type="match status" value="1"/>
</dbReference>
<dbReference type="PANTHER" id="PTHR32071">
    <property type="entry name" value="TRANSCRIPTIONAL REGULATORY PROTEIN"/>
    <property type="match status" value="1"/>
</dbReference>
<dbReference type="InterPro" id="IPR000014">
    <property type="entry name" value="PAS"/>
</dbReference>
<dbReference type="InterPro" id="IPR027417">
    <property type="entry name" value="P-loop_NTPase"/>
</dbReference>
<dbReference type="InterPro" id="IPR058031">
    <property type="entry name" value="AAA_lid_NorR"/>
</dbReference>
<dbReference type="GO" id="GO:0006355">
    <property type="term" value="P:regulation of DNA-templated transcription"/>
    <property type="evidence" value="ECO:0007669"/>
    <property type="project" value="InterPro"/>
</dbReference>
<keyword evidence="3" id="KW-0805">Transcription regulation</keyword>
<dbReference type="InterPro" id="IPR002197">
    <property type="entry name" value="HTH_Fis"/>
</dbReference>
<evidence type="ECO:0000256" key="3">
    <source>
        <dbReference type="ARBA" id="ARBA00023015"/>
    </source>
</evidence>
<dbReference type="RefSeq" id="WP_242847582.1">
    <property type="nucleotide sequence ID" value="NZ_CGIH01000052.1"/>
</dbReference>
<dbReference type="FunFam" id="3.40.50.300:FF:000006">
    <property type="entry name" value="DNA-binding transcriptional regulator NtrC"/>
    <property type="match status" value="1"/>
</dbReference>
<keyword evidence="4" id="KW-0804">Transcription</keyword>
<dbReference type="GO" id="GO:0005524">
    <property type="term" value="F:ATP binding"/>
    <property type="evidence" value="ECO:0007669"/>
    <property type="project" value="UniProtKB-KW"/>
</dbReference>
<dbReference type="InterPro" id="IPR025662">
    <property type="entry name" value="Sigma_54_int_dom_ATP-bd_1"/>
</dbReference>
<evidence type="ECO:0000256" key="2">
    <source>
        <dbReference type="ARBA" id="ARBA00022840"/>
    </source>
</evidence>
<dbReference type="EMBL" id="CGIH01000052">
    <property type="protein sequence ID" value="CFY10387.1"/>
    <property type="molecule type" value="Genomic_DNA"/>
</dbReference>
<dbReference type="SUPFAM" id="SSF46689">
    <property type="entry name" value="Homeodomain-like"/>
    <property type="match status" value="1"/>
</dbReference>
<dbReference type="InterPro" id="IPR002078">
    <property type="entry name" value="Sigma_54_int"/>
</dbReference>
<evidence type="ECO:0000313" key="7">
    <source>
        <dbReference type="EMBL" id="CFY10387.1"/>
    </source>
</evidence>
<evidence type="ECO:0000259" key="5">
    <source>
        <dbReference type="PROSITE" id="PS50045"/>
    </source>
</evidence>
<reference evidence="7 8" key="1">
    <citation type="submission" date="2015-03" db="EMBL/GenBank/DDBJ databases">
        <authorList>
            <person name="Murphy D."/>
        </authorList>
    </citation>
    <scope>NUCLEOTIDE SEQUENCE [LARGE SCALE GENOMIC DNA]</scope>
    <source>
        <strain evidence="7 8">OL-4</strain>
    </source>
</reference>
<dbReference type="InterPro" id="IPR009057">
    <property type="entry name" value="Homeodomain-like_sf"/>
</dbReference>
<dbReference type="Gene3D" id="3.40.50.300">
    <property type="entry name" value="P-loop containing nucleotide triphosphate hydrolases"/>
    <property type="match status" value="1"/>
</dbReference>
<dbReference type="CDD" id="cd00009">
    <property type="entry name" value="AAA"/>
    <property type="match status" value="1"/>
</dbReference>
<keyword evidence="8" id="KW-1185">Reference proteome</keyword>
<accession>A0A0E4GC60</accession>
<proteinExistence type="predicted"/>
<dbReference type="SUPFAM" id="SSF55785">
    <property type="entry name" value="PYP-like sensor domain (PAS domain)"/>
    <property type="match status" value="3"/>
</dbReference>
<evidence type="ECO:0000313" key="8">
    <source>
        <dbReference type="Proteomes" id="UP000045545"/>
    </source>
</evidence>
<dbReference type="InterPro" id="IPR003593">
    <property type="entry name" value="AAA+_ATPase"/>
</dbReference>
<name>A0A0E4GC60_9FIRM</name>
<dbReference type="AlphaFoldDB" id="A0A0E4GC60"/>
<dbReference type="Pfam" id="PF02954">
    <property type="entry name" value="HTH_8"/>
    <property type="match status" value="1"/>
</dbReference>
<feature type="domain" description="PAS" evidence="6">
    <location>
        <begin position="133"/>
        <end position="178"/>
    </location>
</feature>
<evidence type="ECO:0000256" key="4">
    <source>
        <dbReference type="ARBA" id="ARBA00023163"/>
    </source>
</evidence>
<sequence>MLKSSNFALANVMDALIKNPSIFFVVVDADARITTISQTLLDILEMTEDEVLGRDIGEIIPDGKLTRVLETGCIDEADVVEINGHNTIVNRVPIIKEGRIIGAVASSLFLDISYAQELIDKFNETEPKTDPELDTIINELIDSPAVGYIIIDRNGHVSHVNQTYLDVLAKSRRDVIGKHVKDITPHSRLPRILESGRVDKVDIWSVNNHHMIVNRLPIVKDHQVIGAIGHTLTLDVTAHEFLMDKLQENNEFNIIFQGLIENPYTAYVIVDHLGYITIVNNTFLKLLKMPREAVIGKYILDIVPNSKLPEILATGRTDKADIWGLHPDEDIIVDRLPIKKDGQIIGAIAHSVVLDMNEVKSLIRRLQDTQKELFIYKEEIRSIYKAKWQFEDLIGQSREFTNIKDMARQFSKTSSTLLITGESGTGKELFAQAVHNASSRSLGPFIRINCAALPENLLESELFGYEEGAFTGAKKGGKPGKFELAKGGTIFLDEIGDMPFNMQTKLLAVLQERVVERVGGTSPIDINVRVIAATNRDLEKMINNHEFREDLYYRLNVVQLRIPPLRKRLDDLPLLAYSLIVRLNHHLGTSVNSISDEAMEILRNYTWPGNVRELENLLERAINLAHMNFRNCIQKADLPSLYNDKYDLDAATEINEEKTLAEKIEDIEKELIIQALTKSGNNKSKTAKLLGIHSSALYRKLNKYGLS</sequence>
<keyword evidence="1" id="KW-0547">Nucleotide-binding</keyword>
<dbReference type="Gene3D" id="3.30.450.20">
    <property type="entry name" value="PAS domain"/>
    <property type="match status" value="3"/>
</dbReference>
<dbReference type="SMART" id="SM00382">
    <property type="entry name" value="AAA"/>
    <property type="match status" value="1"/>
</dbReference>
<dbReference type="PROSITE" id="PS50045">
    <property type="entry name" value="SIGMA54_INTERACT_4"/>
    <property type="match status" value="1"/>
</dbReference>
<dbReference type="PROSITE" id="PS00688">
    <property type="entry name" value="SIGMA54_INTERACT_3"/>
    <property type="match status" value="1"/>
</dbReference>
<dbReference type="GO" id="GO:0043565">
    <property type="term" value="F:sequence-specific DNA binding"/>
    <property type="evidence" value="ECO:0007669"/>
    <property type="project" value="InterPro"/>
</dbReference>
<dbReference type="PROSITE" id="PS00675">
    <property type="entry name" value="SIGMA54_INTERACT_1"/>
    <property type="match status" value="1"/>
</dbReference>
<gene>
    <name evidence="7" type="ORF">2750</name>
</gene>
<dbReference type="SMART" id="SM00091">
    <property type="entry name" value="PAS"/>
    <property type="match status" value="3"/>
</dbReference>